<keyword evidence="1" id="KW-0812">Transmembrane</keyword>
<protein>
    <recommendedName>
        <fullName evidence="3">Transmembrane protein</fullName>
    </recommendedName>
</protein>
<organism evidence="2">
    <name type="scientific">Marseillevirus LCMAC103</name>
    <dbReference type="NCBI Taxonomy" id="2506604"/>
    <lineage>
        <taxon>Viruses</taxon>
        <taxon>Varidnaviria</taxon>
        <taxon>Bamfordvirae</taxon>
        <taxon>Nucleocytoviricota</taxon>
        <taxon>Megaviricetes</taxon>
        <taxon>Pimascovirales</taxon>
        <taxon>Pimascovirales incertae sedis</taxon>
        <taxon>Marseilleviridae</taxon>
    </lineage>
</organism>
<sequence>MLEGKKKSDHIRRACARHALVAYRPVFILRRCSFGTHVVKMADYEILGERGMPEYGGMEYDYEVPDDIVAESPGGVSSTHHHWTGGAYGAGVATSDVYGHMAPAHIYGDVGSLYHAGPTATRTVPHGYGADFPPVFGGNQPPPAPPTETPAAAPGLDNIELLEPAREGFEKASQGTGPTLEGLERELVSWKAFVVYLLAFVAFSFWAFTAIEFISQKVHKNRKIPWPTLVMYSFGLTLALMIASWLTGFTGVVTAVI</sequence>
<reference evidence="2" key="1">
    <citation type="journal article" date="2019" name="MBio">
        <title>Virus Genomes from Deep Sea Sediments Expand the Ocean Megavirome and Support Independent Origins of Viral Gigantism.</title>
        <authorList>
            <person name="Backstrom D."/>
            <person name="Yutin N."/>
            <person name="Jorgensen S.L."/>
            <person name="Dharamshi J."/>
            <person name="Homa F."/>
            <person name="Zaremba-Niedwiedzka K."/>
            <person name="Spang A."/>
            <person name="Wolf Y.I."/>
            <person name="Koonin E.V."/>
            <person name="Ettema T.J."/>
        </authorList>
    </citation>
    <scope>NUCLEOTIDE SEQUENCE</scope>
</reference>
<evidence type="ECO:0008006" key="3">
    <source>
        <dbReference type="Google" id="ProtNLM"/>
    </source>
</evidence>
<proteinExistence type="predicted"/>
<keyword evidence="1" id="KW-0472">Membrane</keyword>
<dbReference type="EMBL" id="MK500341">
    <property type="protein sequence ID" value="QBK87059.1"/>
    <property type="molecule type" value="Genomic_DNA"/>
</dbReference>
<name>A0A481YVD3_9VIRU</name>
<evidence type="ECO:0000313" key="2">
    <source>
        <dbReference type="EMBL" id="QBK87059.1"/>
    </source>
</evidence>
<keyword evidence="1" id="KW-1133">Transmembrane helix</keyword>
<feature type="transmembrane region" description="Helical" evidence="1">
    <location>
        <begin position="193"/>
        <end position="214"/>
    </location>
</feature>
<accession>A0A481YVD3</accession>
<gene>
    <name evidence="2" type="ORF">LCMAC103_04030</name>
</gene>
<evidence type="ECO:0000256" key="1">
    <source>
        <dbReference type="SAM" id="Phobius"/>
    </source>
</evidence>
<feature type="transmembrane region" description="Helical" evidence="1">
    <location>
        <begin position="226"/>
        <end position="246"/>
    </location>
</feature>